<feature type="compositionally biased region" description="Low complexity" evidence="1">
    <location>
        <begin position="104"/>
        <end position="113"/>
    </location>
</feature>
<protein>
    <submittedName>
        <fullName evidence="3">Glycine rich superfamily member</fullName>
    </submittedName>
</protein>
<keyword evidence="2" id="KW-0732">Signal</keyword>
<dbReference type="EMBL" id="GEDV01002560">
    <property type="protein sequence ID" value="JAP85997.1"/>
    <property type="molecule type" value="Transcribed_RNA"/>
</dbReference>
<name>A0A131Z3W5_RHIAP</name>
<feature type="chain" id="PRO_5007286684" evidence="2">
    <location>
        <begin position="19"/>
        <end position="410"/>
    </location>
</feature>
<sequence>MNTFLVSVLLYTAPFVRAQDKAGPRNDPVTATGFPLDYRLHGPTSGLHTLSFSDNAFGKGLSSGNSFEDSSLRAGALHSVGGHGEVTGGISYRGDLANSVTPSFASGSASGGSWTDRGSTSRGIPGDVLGRNPFTVSSLSHGRGSSPIGTFGRADRRLRGHSGVSSWLESPLRSSSRDVRFESTSSPLRTIRSVGGDLPSISRGGWADSTSRRSSIGNSGAIGFGIGRVANYILGSAAQSGGSASTRFLHVLRRHSSLDTSTSRNSLSSGLLAAVSGGLGLHDNGRFRGDAAGSHIGGIPWTGALRELSRRGGAFRAPGNLANNGVAGDRPNAGVHSFPWTSRVGAAAPFLRGTTGFPDEQAWRFNPRAHIARYFGNTSGSYPGLSNYNYGNAAGVSGRRIWQQRKLRLV</sequence>
<feature type="signal peptide" evidence="2">
    <location>
        <begin position="1"/>
        <end position="18"/>
    </location>
</feature>
<reference evidence="3" key="1">
    <citation type="journal article" date="2016" name="Ticks Tick Borne Dis.">
        <title>De novo assembly and annotation of the salivary gland transcriptome of Rhipicephalus appendiculatus male and female ticks during blood feeding.</title>
        <authorList>
            <person name="de Castro M.H."/>
            <person name="de Klerk D."/>
            <person name="Pienaar R."/>
            <person name="Latif A.A."/>
            <person name="Rees D.J."/>
            <person name="Mans B.J."/>
        </authorList>
    </citation>
    <scope>NUCLEOTIDE SEQUENCE</scope>
    <source>
        <tissue evidence="3">Salivary glands</tissue>
    </source>
</reference>
<evidence type="ECO:0000313" key="3">
    <source>
        <dbReference type="EMBL" id="JAP85997.1"/>
    </source>
</evidence>
<dbReference type="AlphaFoldDB" id="A0A131Z3W5"/>
<organism evidence="3">
    <name type="scientific">Rhipicephalus appendiculatus</name>
    <name type="common">Brown ear tick</name>
    <dbReference type="NCBI Taxonomy" id="34631"/>
    <lineage>
        <taxon>Eukaryota</taxon>
        <taxon>Metazoa</taxon>
        <taxon>Ecdysozoa</taxon>
        <taxon>Arthropoda</taxon>
        <taxon>Chelicerata</taxon>
        <taxon>Arachnida</taxon>
        <taxon>Acari</taxon>
        <taxon>Parasitiformes</taxon>
        <taxon>Ixodida</taxon>
        <taxon>Ixodoidea</taxon>
        <taxon>Ixodidae</taxon>
        <taxon>Rhipicephalinae</taxon>
        <taxon>Rhipicephalus</taxon>
        <taxon>Rhipicephalus</taxon>
    </lineage>
</organism>
<feature type="region of interest" description="Disordered" evidence="1">
    <location>
        <begin position="104"/>
        <end position="155"/>
    </location>
</feature>
<accession>A0A131Z3W5</accession>
<evidence type="ECO:0000256" key="1">
    <source>
        <dbReference type="SAM" id="MobiDB-lite"/>
    </source>
</evidence>
<proteinExistence type="predicted"/>
<evidence type="ECO:0000256" key="2">
    <source>
        <dbReference type="SAM" id="SignalP"/>
    </source>
</evidence>